<feature type="active site" description="Schiff-base intermediate with substrate; via pyruvic acid" evidence="11">
    <location>
        <position position="222"/>
    </location>
</feature>
<evidence type="ECO:0000256" key="8">
    <source>
        <dbReference type="ARBA" id="ARBA00023239"/>
    </source>
</evidence>
<organism evidence="12 15">
    <name type="scientific">Nocardia seriolae</name>
    <dbReference type="NCBI Taxonomy" id="37332"/>
    <lineage>
        <taxon>Bacteria</taxon>
        <taxon>Bacillati</taxon>
        <taxon>Actinomycetota</taxon>
        <taxon>Actinomycetes</taxon>
        <taxon>Mycobacteriales</taxon>
        <taxon>Nocardiaceae</taxon>
        <taxon>Nocardia</taxon>
    </lineage>
</organism>
<keyword evidence="14" id="KW-1185">Reference proteome</keyword>
<comment type="subcellular location">
    <subcellularLocation>
        <location evidence="11">Cell membrane</location>
        <topology evidence="11">Peripheral membrane protein</topology>
    </subcellularLocation>
</comment>
<evidence type="ECO:0000256" key="3">
    <source>
        <dbReference type="ARBA" id="ARBA00022793"/>
    </source>
</evidence>
<comment type="PTM">
    <text evidence="11">Is synthesized initially as an inactive proenzyme. Formation of the active enzyme involves a self-maturation process in which the active site pyruvoyl group is generated from an internal serine residue via an autocatalytic post-translational modification. Two non-identical subunits are generated from the proenzyme in this reaction, and the pyruvate is formed at the N-terminus of the alpha chain, which is derived from the carboxyl end of the proenzyme. The post-translation cleavage follows an unusual pathway, termed non-hydrolytic serinolysis, in which the side chain hydroxyl group of the serine supplies its oxygen atom to form the C-terminus of the beta chain, while the remainder of the serine residue undergoes an oxidative deamination to produce ammonia and the pyruvoyl prosthetic group on the alpha chain.</text>
</comment>
<comment type="similarity">
    <text evidence="11">Belongs to the phosphatidylserine decarboxylase family. PSD-A subfamily.</text>
</comment>
<dbReference type="KEGG" id="nsr:NS506_00292"/>
<dbReference type="GO" id="GO:0004609">
    <property type="term" value="F:phosphatidylserine decarboxylase activity"/>
    <property type="evidence" value="ECO:0007669"/>
    <property type="project" value="UniProtKB-UniRule"/>
</dbReference>
<evidence type="ECO:0000256" key="2">
    <source>
        <dbReference type="ARBA" id="ARBA00022516"/>
    </source>
</evidence>
<evidence type="ECO:0000256" key="10">
    <source>
        <dbReference type="ARBA" id="ARBA00023317"/>
    </source>
</evidence>
<reference evidence="14" key="1">
    <citation type="submission" date="2015-07" db="EMBL/GenBank/DDBJ databases">
        <title>Nocardia seriolae U-1 whole genome shotgun sequence.</title>
        <authorList>
            <person name="Imajoh M."/>
            <person name="Fukumoto Y."/>
            <person name="Sukeda M."/>
            <person name="Yamane J."/>
            <person name="Yamasaki K."/>
            <person name="Shimizu M."/>
            <person name="Ohnishi K."/>
            <person name="Oshima S."/>
        </authorList>
    </citation>
    <scope>NUCLEOTIDE SEQUENCE [LARGE SCALE GENOMIC DNA]</scope>
    <source>
        <strain evidence="14">U-1</strain>
    </source>
</reference>
<comment type="pathway">
    <text evidence="11">Phospholipid metabolism; phosphatidylethanolamine biosynthesis; phosphatidylethanolamine from CDP-diacylglycerol: step 2/2.</text>
</comment>
<keyword evidence="5 11" id="KW-0472">Membrane</keyword>
<sequence length="254" mass="27173">MIAVNDRTYPRMKEELVARRPTPPGTPEQTGLGHVVDLVRSSIPPLHPAGLPFVAAPLAVATLGYRRKWLRRTGLLAAAACATFFRHPHRVPPNRSGVVVAPADGEVALVDTAVPPAELALGDAPLPRVSIFLSVLDVHVQRVPVSGLVEQIAYQKGQFLSADLPEASDRNERNSMVIETASGQRVVVVQIAGLLARRIICEAKAGDKVSIGDTYGLIRFGSRVDTYFPAGTELLVTPGQRTIGAETVLAELDS</sequence>
<dbReference type="HAMAP" id="MF_00664">
    <property type="entry name" value="PS_decarb_PSD_A"/>
    <property type="match status" value="1"/>
</dbReference>
<gene>
    <name evidence="12" type="primary">pisD</name>
    <name evidence="11" type="synonym">psd</name>
    <name evidence="12" type="ORF">NS506_00292</name>
    <name evidence="13" type="ORF">NSK11_contig00158-0004</name>
</gene>
<dbReference type="PANTHER" id="PTHR35809">
    <property type="entry name" value="ARCHAETIDYLSERINE DECARBOXYLASE PROENZYME-RELATED"/>
    <property type="match status" value="1"/>
</dbReference>
<keyword evidence="8 11" id="KW-0456">Lyase</keyword>
<comment type="cofactor">
    <cofactor evidence="11">
        <name>pyruvate</name>
        <dbReference type="ChEBI" id="CHEBI:15361"/>
    </cofactor>
    <text evidence="11">Binds 1 pyruvoyl group covalently per subunit.</text>
</comment>
<name>A0ABC8AJH2_9NOCA</name>
<dbReference type="NCBIfam" id="NF003679">
    <property type="entry name" value="PRK05305.1-3"/>
    <property type="match status" value="1"/>
</dbReference>
<keyword evidence="3 11" id="KW-0210">Decarboxylase</keyword>
<dbReference type="AlphaFoldDB" id="A0ABC8AJH2"/>
<dbReference type="EMBL" id="BBYQ01000158">
    <property type="protein sequence ID" value="GAP32433.1"/>
    <property type="molecule type" value="Genomic_DNA"/>
</dbReference>
<feature type="modified residue" description="Pyruvic acid (Ser); by autocatalysis" evidence="11">
    <location>
        <position position="222"/>
    </location>
</feature>
<keyword evidence="9 11" id="KW-1208">Phospholipid metabolism</keyword>
<evidence type="ECO:0000256" key="9">
    <source>
        <dbReference type="ARBA" id="ARBA00023264"/>
    </source>
</evidence>
<comment type="function">
    <text evidence="11">Catalyzes the formation of phosphatidylethanolamine (PtdEtn) from phosphatidylserine (PtdSer).</text>
</comment>
<evidence type="ECO:0000256" key="4">
    <source>
        <dbReference type="ARBA" id="ARBA00023098"/>
    </source>
</evidence>
<proteinExistence type="inferred from homology"/>
<feature type="chain" id="PRO_5044510992" description="Phosphatidylserine decarboxylase beta chain" evidence="11">
    <location>
        <begin position="1"/>
        <end position="221"/>
    </location>
</feature>
<comment type="subunit">
    <text evidence="11">Heterodimer of a large membrane-associated beta subunit and a small pyruvoyl-containing alpha subunit.</text>
</comment>
<dbReference type="EC" id="4.1.1.65" evidence="11"/>
<dbReference type="EMBL" id="CP017839">
    <property type="protein sequence ID" value="APA94376.1"/>
    <property type="molecule type" value="Genomic_DNA"/>
</dbReference>
<reference evidence="12 15" key="3">
    <citation type="submission" date="2016-10" db="EMBL/GenBank/DDBJ databases">
        <title>Genome sequence of Nocardia seriolae strain EM150506, isolated from Anguila japonica.</title>
        <authorList>
            <person name="Han H.-J."/>
        </authorList>
    </citation>
    <scope>NUCLEOTIDE SEQUENCE [LARGE SCALE GENOMIC DNA]</scope>
    <source>
        <strain evidence="12 15">EM150506</strain>
    </source>
</reference>
<keyword evidence="7 11" id="KW-0594">Phospholipid biosynthesis</keyword>
<feature type="chain" id="PRO_5044510993" description="Phosphatidylserine decarboxylase alpha chain" evidence="11">
    <location>
        <begin position="222"/>
        <end position="254"/>
    </location>
</feature>
<dbReference type="Proteomes" id="UP000037179">
    <property type="component" value="Unassembled WGS sequence"/>
</dbReference>
<keyword evidence="6 11" id="KW-0865">Zymogen</keyword>
<comment type="catalytic activity">
    <reaction evidence="11">
        <text>a 1,2-diacyl-sn-glycero-3-phospho-L-serine + H(+) = a 1,2-diacyl-sn-glycero-3-phosphoethanolamine + CO2</text>
        <dbReference type="Rhea" id="RHEA:20828"/>
        <dbReference type="ChEBI" id="CHEBI:15378"/>
        <dbReference type="ChEBI" id="CHEBI:16526"/>
        <dbReference type="ChEBI" id="CHEBI:57262"/>
        <dbReference type="ChEBI" id="CHEBI:64612"/>
        <dbReference type="EC" id="4.1.1.65"/>
    </reaction>
</comment>
<dbReference type="GO" id="GO:0005886">
    <property type="term" value="C:plasma membrane"/>
    <property type="evidence" value="ECO:0007669"/>
    <property type="project" value="UniProtKB-SubCell"/>
</dbReference>
<evidence type="ECO:0000256" key="7">
    <source>
        <dbReference type="ARBA" id="ARBA00023209"/>
    </source>
</evidence>
<evidence type="ECO:0000256" key="11">
    <source>
        <dbReference type="HAMAP-Rule" id="MF_00664"/>
    </source>
</evidence>
<keyword evidence="10 11" id="KW-0670">Pyruvate</keyword>
<feature type="site" description="Cleavage (non-hydrolytic); by autocatalysis" evidence="11">
    <location>
        <begin position="221"/>
        <end position="222"/>
    </location>
</feature>
<evidence type="ECO:0000256" key="5">
    <source>
        <dbReference type="ARBA" id="ARBA00023136"/>
    </source>
</evidence>
<keyword evidence="2 11" id="KW-0444">Lipid biosynthesis</keyword>
<evidence type="ECO:0000256" key="6">
    <source>
        <dbReference type="ARBA" id="ARBA00023145"/>
    </source>
</evidence>
<keyword evidence="4 11" id="KW-0443">Lipid metabolism</keyword>
<protein>
    <recommendedName>
        <fullName evidence="11">Phosphatidylserine decarboxylase proenzyme</fullName>
        <ecNumber evidence="11">4.1.1.65</ecNumber>
    </recommendedName>
    <component>
        <recommendedName>
            <fullName evidence="11">Phosphatidylserine decarboxylase alpha chain</fullName>
        </recommendedName>
    </component>
    <component>
        <recommendedName>
            <fullName evidence="11">Phosphatidylserine decarboxylase beta chain</fullName>
        </recommendedName>
    </component>
</protein>
<evidence type="ECO:0000256" key="1">
    <source>
        <dbReference type="ARBA" id="ARBA00022475"/>
    </source>
</evidence>
<accession>A0ABC8AJH2</accession>
<dbReference type="Proteomes" id="UP000180166">
    <property type="component" value="Chromosome"/>
</dbReference>
<keyword evidence="1 11" id="KW-1003">Cell membrane</keyword>
<evidence type="ECO:0000313" key="13">
    <source>
        <dbReference type="EMBL" id="GAP32433.1"/>
    </source>
</evidence>
<dbReference type="GO" id="GO:0006646">
    <property type="term" value="P:phosphatidylethanolamine biosynthetic process"/>
    <property type="evidence" value="ECO:0007669"/>
    <property type="project" value="UniProtKB-UniRule"/>
</dbReference>
<reference evidence="13 14" key="2">
    <citation type="journal article" date="2016" name="Genome Announc.">
        <title>Draft Genome Sequence of Erythromycin- and Oxytetracycline-Sensitive Nocardia seriolae Strain U-1 (NBRC 110359).</title>
        <authorList>
            <person name="Imajoh M."/>
            <person name="Sukeda M."/>
            <person name="Shimizu M."/>
            <person name="Yamane J."/>
            <person name="Ohnishi K."/>
            <person name="Oshima S."/>
        </authorList>
    </citation>
    <scope>NUCLEOTIDE SEQUENCE [LARGE SCALE GENOMIC DNA]</scope>
    <source>
        <strain evidence="13 14">U-1</strain>
    </source>
</reference>
<dbReference type="Pfam" id="PF02666">
    <property type="entry name" value="PS_Dcarbxylase"/>
    <property type="match status" value="1"/>
</dbReference>
<evidence type="ECO:0000313" key="14">
    <source>
        <dbReference type="Proteomes" id="UP000037179"/>
    </source>
</evidence>
<dbReference type="InterPro" id="IPR003817">
    <property type="entry name" value="PS_Dcarbxylase"/>
</dbReference>
<evidence type="ECO:0000313" key="15">
    <source>
        <dbReference type="Proteomes" id="UP000180166"/>
    </source>
</evidence>
<evidence type="ECO:0000313" key="12">
    <source>
        <dbReference type="EMBL" id="APA94376.1"/>
    </source>
</evidence>
<dbReference type="PANTHER" id="PTHR35809:SF1">
    <property type="entry name" value="ARCHAETIDYLSERINE DECARBOXYLASE PROENZYME-RELATED"/>
    <property type="match status" value="1"/>
</dbReference>
<dbReference type="InterPro" id="IPR033175">
    <property type="entry name" value="PSD-A"/>
</dbReference>